<dbReference type="SUPFAM" id="SSF102400">
    <property type="entry name" value="DNA polymerase III chi subunit"/>
    <property type="match status" value="1"/>
</dbReference>
<proteinExistence type="predicted"/>
<protein>
    <submittedName>
        <fullName evidence="1">DNA polymerase III subunit chi</fullName>
        <ecNumber evidence="1">2.7.7.7</ecNumber>
    </submittedName>
</protein>
<name>A0ABV1M3T5_9NEIS</name>
<dbReference type="EC" id="2.7.7.7" evidence="1"/>
<reference evidence="1" key="1">
    <citation type="submission" date="2024-06" db="EMBL/GenBank/DDBJ databases">
        <title>Genome sequence of Vogesella sp. MAHUQ-64.</title>
        <authorList>
            <person name="Huq M.A."/>
        </authorList>
    </citation>
    <scope>NUCLEOTIDE SEQUENCE</scope>
    <source>
        <strain evidence="1">MAHUQ-64</strain>
    </source>
</reference>
<comment type="caution">
    <text evidence="1">The sequence shown here is derived from an EMBL/GenBank/DDBJ whole genome shotgun (WGS) entry which is preliminary data.</text>
</comment>
<evidence type="ECO:0000313" key="1">
    <source>
        <dbReference type="EMBL" id="MEQ6290889.1"/>
    </source>
</evidence>
<accession>A0ABV1M3T5</accession>
<dbReference type="PANTHER" id="PTHR38767">
    <property type="entry name" value="DNA POLYMERASE III SUBUNIT CHI"/>
    <property type="match status" value="1"/>
</dbReference>
<dbReference type="InterPro" id="IPR036768">
    <property type="entry name" value="PolIII_chi_sf"/>
</dbReference>
<sequence>MTRIDFYTHVAQPRHFACRAAQTVYRKGESLLIALPDEPALQAFSQALWSFGDVSFIPHCQWQQPEAGMTPIWLAAGEFPEAAAGRVLLNLSPDMPADPAAFTRILEVVGQDEASKAVARQRYRRYLDLGFDIHHHNMSDVA</sequence>
<dbReference type="Proteomes" id="UP001433638">
    <property type="component" value="Unassembled WGS sequence"/>
</dbReference>
<dbReference type="EMBL" id="JBEFLD010000004">
    <property type="protein sequence ID" value="MEQ6290889.1"/>
    <property type="molecule type" value="Genomic_DNA"/>
</dbReference>
<dbReference type="InterPro" id="IPR007459">
    <property type="entry name" value="DNA_pol3_chi"/>
</dbReference>
<organism evidence="1 2">
    <name type="scientific">Vogesella oryzagri</name>
    <dbReference type="NCBI Taxonomy" id="3160864"/>
    <lineage>
        <taxon>Bacteria</taxon>
        <taxon>Pseudomonadati</taxon>
        <taxon>Pseudomonadota</taxon>
        <taxon>Betaproteobacteria</taxon>
        <taxon>Neisseriales</taxon>
        <taxon>Chromobacteriaceae</taxon>
        <taxon>Vogesella</taxon>
    </lineage>
</organism>
<gene>
    <name evidence="1" type="ORF">ABNW52_09695</name>
</gene>
<dbReference type="PANTHER" id="PTHR38767:SF1">
    <property type="entry name" value="DNA POLYMERASE III SUBUNIT CHI"/>
    <property type="match status" value="1"/>
</dbReference>
<dbReference type="Gene3D" id="3.40.50.10110">
    <property type="entry name" value="DNA polymerase III subunit chi"/>
    <property type="match status" value="1"/>
</dbReference>
<keyword evidence="1" id="KW-0808">Transferase</keyword>
<evidence type="ECO:0000313" key="2">
    <source>
        <dbReference type="Proteomes" id="UP001433638"/>
    </source>
</evidence>
<keyword evidence="1" id="KW-0548">Nucleotidyltransferase</keyword>
<keyword evidence="2" id="KW-1185">Reference proteome</keyword>
<dbReference type="Pfam" id="PF04364">
    <property type="entry name" value="DNA_pol3_chi"/>
    <property type="match status" value="1"/>
</dbReference>
<dbReference type="RefSeq" id="WP_349586940.1">
    <property type="nucleotide sequence ID" value="NZ_JBEFLD010000004.1"/>
</dbReference>
<dbReference type="GO" id="GO:0003887">
    <property type="term" value="F:DNA-directed DNA polymerase activity"/>
    <property type="evidence" value="ECO:0007669"/>
    <property type="project" value="UniProtKB-EC"/>
</dbReference>